<keyword evidence="2" id="KW-1185">Reference proteome</keyword>
<accession>A0ABR2IMT8</accession>
<gene>
    <name evidence="1" type="ORF">M9Y10_009260</name>
</gene>
<dbReference type="EMBL" id="JAPFFF010000015">
    <property type="protein sequence ID" value="KAK8866300.1"/>
    <property type="molecule type" value="Genomic_DNA"/>
</dbReference>
<protein>
    <submittedName>
        <fullName evidence="1">Uncharacterized protein</fullName>
    </submittedName>
</protein>
<proteinExistence type="predicted"/>
<name>A0ABR2IMT8_9EUKA</name>
<reference evidence="1 2" key="1">
    <citation type="submission" date="2024-04" db="EMBL/GenBank/DDBJ databases">
        <title>Tritrichomonas musculus Genome.</title>
        <authorList>
            <person name="Alves-Ferreira E."/>
            <person name="Grigg M."/>
            <person name="Lorenzi H."/>
            <person name="Galac M."/>
        </authorList>
    </citation>
    <scope>NUCLEOTIDE SEQUENCE [LARGE SCALE GENOMIC DNA]</scope>
    <source>
        <strain evidence="1 2">EAF2021</strain>
    </source>
</reference>
<dbReference type="Proteomes" id="UP001470230">
    <property type="component" value="Unassembled WGS sequence"/>
</dbReference>
<evidence type="ECO:0000313" key="2">
    <source>
        <dbReference type="Proteomes" id="UP001470230"/>
    </source>
</evidence>
<sequence length="138" mass="16653">MTEEEKELTLQEQIDFELSRYEELSKGIMELEDDIGKKMRTYEDILNSYLNAIKIIQPKMDSWRNPRREKIKKMCGRLRQKWTDTRTAVRSDPALDQDEQIFMAVLRIHYKKPSEQQAFQRKRQRLIQQEIAKLVPTH</sequence>
<evidence type="ECO:0000313" key="1">
    <source>
        <dbReference type="EMBL" id="KAK8866300.1"/>
    </source>
</evidence>
<comment type="caution">
    <text evidence="1">The sequence shown here is derived from an EMBL/GenBank/DDBJ whole genome shotgun (WGS) entry which is preliminary data.</text>
</comment>
<organism evidence="1 2">
    <name type="scientific">Tritrichomonas musculus</name>
    <dbReference type="NCBI Taxonomy" id="1915356"/>
    <lineage>
        <taxon>Eukaryota</taxon>
        <taxon>Metamonada</taxon>
        <taxon>Parabasalia</taxon>
        <taxon>Tritrichomonadida</taxon>
        <taxon>Tritrichomonadidae</taxon>
        <taxon>Tritrichomonas</taxon>
    </lineage>
</organism>